<evidence type="ECO:0000313" key="1">
    <source>
        <dbReference type="EMBL" id="WAQ89582.1"/>
    </source>
</evidence>
<protein>
    <submittedName>
        <fullName evidence="1">Uncharacterized protein</fullName>
    </submittedName>
</protein>
<dbReference type="Proteomes" id="UP001164743">
    <property type="component" value="Chromosome 11A"/>
</dbReference>
<keyword evidence="2" id="KW-1185">Reference proteome</keyword>
<evidence type="ECO:0000313" key="2">
    <source>
        <dbReference type="Proteomes" id="UP001164743"/>
    </source>
</evidence>
<reference evidence="1" key="1">
    <citation type="submission" date="2022-10" db="EMBL/GenBank/DDBJ databases">
        <title>Puccinia triticina Genome sequencing and assembly.</title>
        <authorList>
            <person name="Li C."/>
        </authorList>
    </citation>
    <scope>NUCLEOTIDE SEQUENCE</scope>
    <source>
        <strain evidence="1">Pt15</strain>
    </source>
</reference>
<gene>
    <name evidence="1" type="ORF">PtA15_11A272</name>
</gene>
<name>A0ABY7D029_9BASI</name>
<sequence>MCSIRLQRIIISMGIAANLNTDAAPLLTLSKDLDPLGTAWPVVKGPNSKGLYIGNNTLLIPEPNKNNYTVR</sequence>
<accession>A0ABY7D029</accession>
<dbReference type="EMBL" id="CP110431">
    <property type="protein sequence ID" value="WAQ89582.1"/>
    <property type="molecule type" value="Genomic_DNA"/>
</dbReference>
<dbReference type="GeneID" id="77802058"/>
<dbReference type="RefSeq" id="XP_053025137.1">
    <property type="nucleotide sequence ID" value="XM_053161163.1"/>
</dbReference>
<organism evidence="1 2">
    <name type="scientific">Puccinia triticina</name>
    <dbReference type="NCBI Taxonomy" id="208348"/>
    <lineage>
        <taxon>Eukaryota</taxon>
        <taxon>Fungi</taxon>
        <taxon>Dikarya</taxon>
        <taxon>Basidiomycota</taxon>
        <taxon>Pucciniomycotina</taxon>
        <taxon>Pucciniomycetes</taxon>
        <taxon>Pucciniales</taxon>
        <taxon>Pucciniaceae</taxon>
        <taxon>Puccinia</taxon>
    </lineage>
</organism>
<proteinExistence type="predicted"/>